<dbReference type="AlphaFoldDB" id="A0AAV2VLK4"/>
<organism evidence="2 3">
    <name type="scientific">Vibrio nigripulchritudo SOn1</name>
    <dbReference type="NCBI Taxonomy" id="1238450"/>
    <lineage>
        <taxon>Bacteria</taxon>
        <taxon>Pseudomonadati</taxon>
        <taxon>Pseudomonadota</taxon>
        <taxon>Gammaproteobacteria</taxon>
        <taxon>Vibrionales</taxon>
        <taxon>Vibrionaceae</taxon>
        <taxon>Vibrio</taxon>
    </lineage>
</organism>
<feature type="transmembrane region" description="Helical" evidence="1">
    <location>
        <begin position="20"/>
        <end position="40"/>
    </location>
</feature>
<dbReference type="InterPro" id="IPR010295">
    <property type="entry name" value="DUF898"/>
</dbReference>
<reference evidence="2 3" key="1">
    <citation type="journal article" date="2013" name="ISME J.">
        <title>Comparative genomics of pathogenic lineages of Vibrio nigripulchritudo identifies virulence-associated traits.</title>
        <authorList>
            <person name="Goudenege D."/>
            <person name="Labreuche Y."/>
            <person name="Krin E."/>
            <person name="Ansquer D."/>
            <person name="Mangenot S."/>
            <person name="Calteau A."/>
            <person name="Medigue C."/>
            <person name="Mazel D."/>
            <person name="Polz M.F."/>
            <person name="Le Roux F."/>
        </authorList>
    </citation>
    <scope>NUCLEOTIDE SEQUENCE [LARGE SCALE GENOMIC DNA]</scope>
    <source>
        <strain evidence="2 3">SOn1</strain>
    </source>
</reference>
<gene>
    <name evidence="2" type="ORF">VIBNISOn1_1470002</name>
</gene>
<evidence type="ECO:0000313" key="2">
    <source>
        <dbReference type="EMBL" id="CCO45364.1"/>
    </source>
</evidence>
<evidence type="ECO:0000256" key="1">
    <source>
        <dbReference type="SAM" id="Phobius"/>
    </source>
</evidence>
<feature type="transmembrane region" description="Helical" evidence="1">
    <location>
        <begin position="92"/>
        <end position="115"/>
    </location>
</feature>
<sequence length="378" mass="42020">MEDKNKKNPFKFEGEGSEFFGIWIVNILLSVITLGIYSAWAKVRTNQYFYGNTKLDNDGFEYHAKPMQILKGRIVAAVCLVAWSISNQFFPIVSSVLILAFLVILPWLAWSNARFDAAMTSYRNVHFSFAGTLKEAYIALFGRGLVVFALFMFGTMSIHFGIVPLAAVLLLSVPFAFVWVTVGISNYFANGYRYGKRQFSAEYTLGDYMKIYLKAMLFGAVVMIAIGAVVAIVAGSTIFTSGFDFGNANIFGSIIVIYIGLFFGGVVVNAYKAAQIRNYTFAKLSVKDADNQNDEFKFESTLDTWSYVGLIVTNFLLQLVTLGIARPWVMVRTSRYLADNTYVIGDLSNLVVEGEEQDMKSAISDEISEAFDVNIGIG</sequence>
<dbReference type="RefSeq" id="WP_022610878.1">
    <property type="nucleotide sequence ID" value="NZ_LK391965.1"/>
</dbReference>
<keyword evidence="1" id="KW-1133">Transmembrane helix</keyword>
<feature type="transmembrane region" description="Helical" evidence="1">
    <location>
        <begin position="211"/>
        <end position="238"/>
    </location>
</feature>
<evidence type="ECO:0000313" key="3">
    <source>
        <dbReference type="Proteomes" id="UP000018211"/>
    </source>
</evidence>
<feature type="transmembrane region" description="Helical" evidence="1">
    <location>
        <begin position="136"/>
        <end position="156"/>
    </location>
</feature>
<keyword evidence="1" id="KW-0812">Transmembrane</keyword>
<protein>
    <recommendedName>
        <fullName evidence="4">DUF898 domain-containing protein</fullName>
    </recommendedName>
</protein>
<accession>A0AAV2VLK4</accession>
<dbReference type="EMBL" id="CAOF01000054">
    <property type="protein sequence ID" value="CCO45364.1"/>
    <property type="molecule type" value="Genomic_DNA"/>
</dbReference>
<comment type="caution">
    <text evidence="2">The sequence shown here is derived from an EMBL/GenBank/DDBJ whole genome shotgun (WGS) entry which is preliminary data.</text>
</comment>
<name>A0AAV2VLK4_9VIBR</name>
<feature type="transmembrane region" description="Helical" evidence="1">
    <location>
        <begin position="250"/>
        <end position="271"/>
    </location>
</feature>
<dbReference type="Pfam" id="PF05987">
    <property type="entry name" value="DUF898"/>
    <property type="match status" value="1"/>
</dbReference>
<evidence type="ECO:0008006" key="4">
    <source>
        <dbReference type="Google" id="ProtNLM"/>
    </source>
</evidence>
<keyword evidence="1" id="KW-0472">Membrane</keyword>
<feature type="transmembrane region" description="Helical" evidence="1">
    <location>
        <begin position="162"/>
        <end position="190"/>
    </location>
</feature>
<proteinExistence type="predicted"/>
<dbReference type="Proteomes" id="UP000018211">
    <property type="component" value="Unassembled WGS sequence"/>
</dbReference>